<dbReference type="Proteomes" id="UP000770330">
    <property type="component" value="Unassembled WGS sequence"/>
</dbReference>
<gene>
    <name evidence="4" type="ORF">HXO58_06595</name>
    <name evidence="3" type="ORF">HXO61_06720</name>
</gene>
<feature type="region of interest" description="Disordered" evidence="1">
    <location>
        <begin position="51"/>
        <end position="96"/>
    </location>
</feature>
<feature type="compositionally biased region" description="Basic and acidic residues" evidence="1">
    <location>
        <begin position="395"/>
        <end position="404"/>
    </location>
</feature>
<dbReference type="AlphaFoldDB" id="A0A930L0B6"/>
<dbReference type="Proteomes" id="UP000713964">
    <property type="component" value="Unassembled WGS sequence"/>
</dbReference>
<dbReference type="EMBL" id="JABZXL010000018">
    <property type="protein sequence ID" value="MBF1659486.1"/>
    <property type="molecule type" value="Genomic_DNA"/>
</dbReference>
<feature type="region of interest" description="Disordered" evidence="1">
    <location>
        <begin position="379"/>
        <end position="404"/>
    </location>
</feature>
<feature type="chain" id="PRO_5038277199" evidence="2">
    <location>
        <begin position="23"/>
        <end position="404"/>
    </location>
</feature>
<sequence length="404" mass="44643">MKILAKYTIAALFISFAGYTAASGVEGEFSSYSECVSNNPNSAQVCGTIFNNPEPKPTSKSNRYDAGRNQSGGDTVRDTKNSEAAEKAKTQVHEWEKSHNPNGFDVYSSKNTPGVLYCVTPGGKVGIYKHTNLSPETDAGFMDRGRPAMGLKSPTSANCIPSDIKAVQDTKSKANDGPTWEQMMAQIIEAAQSLEPGKPTLHQSYNNPAGTGRAEGDPNVYKGDQINFYVDDGGPYRLEADMLAGHVEIELMPSSYFIEYGNGDTDTNYTAGKPVTTYPRERPRQTDTSYAYQRSGNFHAYATVHYTARFRVDGGPWQMMMVTPQATSDPLLVRVWWVDVGRVAGDCSYDDTRWGCKNDPTMGKKDNPNPRLRKADIRTGQRWHLNDSGDGDTEYSLHRDWPDM</sequence>
<feature type="signal peptide" evidence="2">
    <location>
        <begin position="1"/>
        <end position="22"/>
    </location>
</feature>
<evidence type="ECO:0000313" key="4">
    <source>
        <dbReference type="EMBL" id="MBF1659486.1"/>
    </source>
</evidence>
<accession>A0A930L0B6</accession>
<keyword evidence="2" id="KW-0732">Signal</keyword>
<dbReference type="EMBL" id="JABZXO010000016">
    <property type="protein sequence ID" value="MBF1657606.1"/>
    <property type="molecule type" value="Genomic_DNA"/>
</dbReference>
<evidence type="ECO:0000256" key="2">
    <source>
        <dbReference type="SAM" id="SignalP"/>
    </source>
</evidence>
<reference evidence="3" key="1">
    <citation type="submission" date="2020-04" db="EMBL/GenBank/DDBJ databases">
        <title>Deep metagenomics examines the oral microbiome during advanced dental caries in children, revealing novel taxa and co-occurrences with host molecules.</title>
        <authorList>
            <person name="Baker J.L."/>
            <person name="Morton J.T."/>
            <person name="Dinis M."/>
            <person name="Alvarez R."/>
            <person name="Tran N.C."/>
            <person name="Knight R."/>
            <person name="Edlund A."/>
        </authorList>
    </citation>
    <scope>NUCLEOTIDE SEQUENCE</scope>
    <source>
        <strain evidence="4">JCVI_29_bin.11</strain>
        <strain evidence="3">JCVI_39_bin.18</strain>
    </source>
</reference>
<evidence type="ECO:0000313" key="3">
    <source>
        <dbReference type="EMBL" id="MBF1657606.1"/>
    </source>
</evidence>
<evidence type="ECO:0000313" key="5">
    <source>
        <dbReference type="Proteomes" id="UP000770330"/>
    </source>
</evidence>
<comment type="caution">
    <text evidence="3">The sequence shown here is derived from an EMBL/GenBank/DDBJ whole genome shotgun (WGS) entry which is preliminary data.</text>
</comment>
<name>A0A930L0B6_9MICC</name>
<evidence type="ECO:0000256" key="1">
    <source>
        <dbReference type="SAM" id="MobiDB-lite"/>
    </source>
</evidence>
<feature type="compositionally biased region" description="Basic and acidic residues" evidence="1">
    <location>
        <begin position="75"/>
        <end position="96"/>
    </location>
</feature>
<proteinExistence type="predicted"/>
<organism evidence="3 5">
    <name type="scientific">Rothia mucilaginosa</name>
    <dbReference type="NCBI Taxonomy" id="43675"/>
    <lineage>
        <taxon>Bacteria</taxon>
        <taxon>Bacillati</taxon>
        <taxon>Actinomycetota</taxon>
        <taxon>Actinomycetes</taxon>
        <taxon>Micrococcales</taxon>
        <taxon>Micrococcaceae</taxon>
        <taxon>Rothia</taxon>
    </lineage>
</organism>
<protein>
    <submittedName>
        <fullName evidence="3">Peptide ABC transporter ATPase</fullName>
    </submittedName>
</protein>